<dbReference type="AlphaFoldDB" id="A0A0F9T6M2"/>
<sequence length="158" mass="18095">MQITTKYNVGNMNVFPIKQQQKPTTSPACEVCNGERFGSIEVDVPKYGKVQINCPVKREDDNNHRPIIIEVNTNWVVLPPETIIQLSVTWEENNDRDHKPFQRNGVTYALTPDRLNSHKVWQEDDLFSSETDAQAACDMRNEQRHLTALTTTPVEESV</sequence>
<protein>
    <submittedName>
        <fullName evidence="1">Uncharacterized protein</fullName>
    </submittedName>
</protein>
<gene>
    <name evidence="1" type="ORF">LCGC14_0430030</name>
</gene>
<dbReference type="EMBL" id="LAZR01000401">
    <property type="protein sequence ID" value="KKN70572.1"/>
    <property type="molecule type" value="Genomic_DNA"/>
</dbReference>
<evidence type="ECO:0000313" key="1">
    <source>
        <dbReference type="EMBL" id="KKN70572.1"/>
    </source>
</evidence>
<proteinExistence type="predicted"/>
<comment type="caution">
    <text evidence="1">The sequence shown here is derived from an EMBL/GenBank/DDBJ whole genome shotgun (WGS) entry which is preliminary data.</text>
</comment>
<organism evidence="1">
    <name type="scientific">marine sediment metagenome</name>
    <dbReference type="NCBI Taxonomy" id="412755"/>
    <lineage>
        <taxon>unclassified sequences</taxon>
        <taxon>metagenomes</taxon>
        <taxon>ecological metagenomes</taxon>
    </lineage>
</organism>
<accession>A0A0F9T6M2</accession>
<reference evidence="1" key="1">
    <citation type="journal article" date="2015" name="Nature">
        <title>Complex archaea that bridge the gap between prokaryotes and eukaryotes.</title>
        <authorList>
            <person name="Spang A."/>
            <person name="Saw J.H."/>
            <person name="Jorgensen S.L."/>
            <person name="Zaremba-Niedzwiedzka K."/>
            <person name="Martijn J."/>
            <person name="Lind A.E."/>
            <person name="van Eijk R."/>
            <person name="Schleper C."/>
            <person name="Guy L."/>
            <person name="Ettema T.J."/>
        </authorList>
    </citation>
    <scope>NUCLEOTIDE SEQUENCE</scope>
</reference>
<name>A0A0F9T6M2_9ZZZZ</name>